<name>A0AAP0BMN9_9ASPA</name>
<accession>A0AAP0BMN9</accession>
<evidence type="ECO:0000256" key="1">
    <source>
        <dbReference type="SAM" id="MobiDB-lite"/>
    </source>
</evidence>
<feature type="compositionally biased region" description="Basic and acidic residues" evidence="1">
    <location>
        <begin position="122"/>
        <end position="132"/>
    </location>
</feature>
<reference evidence="2 3" key="1">
    <citation type="journal article" date="2022" name="Nat. Plants">
        <title>Genomes of leafy and leafless Platanthera orchids illuminate the evolution of mycoheterotrophy.</title>
        <authorList>
            <person name="Li M.H."/>
            <person name="Liu K.W."/>
            <person name="Li Z."/>
            <person name="Lu H.C."/>
            <person name="Ye Q.L."/>
            <person name="Zhang D."/>
            <person name="Wang J.Y."/>
            <person name="Li Y.F."/>
            <person name="Zhong Z.M."/>
            <person name="Liu X."/>
            <person name="Yu X."/>
            <person name="Liu D.K."/>
            <person name="Tu X.D."/>
            <person name="Liu B."/>
            <person name="Hao Y."/>
            <person name="Liao X.Y."/>
            <person name="Jiang Y.T."/>
            <person name="Sun W.H."/>
            <person name="Chen J."/>
            <person name="Chen Y.Q."/>
            <person name="Ai Y."/>
            <person name="Zhai J.W."/>
            <person name="Wu S.S."/>
            <person name="Zhou Z."/>
            <person name="Hsiao Y.Y."/>
            <person name="Wu W.L."/>
            <person name="Chen Y.Y."/>
            <person name="Lin Y.F."/>
            <person name="Hsu J.L."/>
            <person name="Li C.Y."/>
            <person name="Wang Z.W."/>
            <person name="Zhao X."/>
            <person name="Zhong W.Y."/>
            <person name="Ma X.K."/>
            <person name="Ma L."/>
            <person name="Huang J."/>
            <person name="Chen G.Z."/>
            <person name="Huang M.Z."/>
            <person name="Huang L."/>
            <person name="Peng D.H."/>
            <person name="Luo Y.B."/>
            <person name="Zou S.Q."/>
            <person name="Chen S.P."/>
            <person name="Lan S."/>
            <person name="Tsai W.C."/>
            <person name="Van de Peer Y."/>
            <person name="Liu Z.J."/>
        </authorList>
    </citation>
    <scope>NUCLEOTIDE SEQUENCE [LARGE SCALE GENOMIC DNA]</scope>
    <source>
        <strain evidence="2">Lor287</strain>
    </source>
</reference>
<dbReference type="Proteomes" id="UP001418222">
    <property type="component" value="Unassembled WGS sequence"/>
</dbReference>
<evidence type="ECO:0000313" key="3">
    <source>
        <dbReference type="Proteomes" id="UP001418222"/>
    </source>
</evidence>
<comment type="caution">
    <text evidence="2">The sequence shown here is derived from an EMBL/GenBank/DDBJ whole genome shotgun (WGS) entry which is preliminary data.</text>
</comment>
<feature type="compositionally biased region" description="Polar residues" evidence="1">
    <location>
        <begin position="107"/>
        <end position="121"/>
    </location>
</feature>
<keyword evidence="3" id="KW-1185">Reference proteome</keyword>
<feature type="region of interest" description="Disordered" evidence="1">
    <location>
        <begin position="1"/>
        <end position="20"/>
    </location>
</feature>
<gene>
    <name evidence="2" type="ORF">KSP39_PZI009244</name>
</gene>
<feature type="compositionally biased region" description="Polar residues" evidence="1">
    <location>
        <begin position="134"/>
        <end position="144"/>
    </location>
</feature>
<protein>
    <submittedName>
        <fullName evidence="2">Pentatricopeptide repeat-containing protein</fullName>
    </submittedName>
</protein>
<organism evidence="2 3">
    <name type="scientific">Platanthera zijinensis</name>
    <dbReference type="NCBI Taxonomy" id="2320716"/>
    <lineage>
        <taxon>Eukaryota</taxon>
        <taxon>Viridiplantae</taxon>
        <taxon>Streptophyta</taxon>
        <taxon>Embryophyta</taxon>
        <taxon>Tracheophyta</taxon>
        <taxon>Spermatophyta</taxon>
        <taxon>Magnoliopsida</taxon>
        <taxon>Liliopsida</taxon>
        <taxon>Asparagales</taxon>
        <taxon>Orchidaceae</taxon>
        <taxon>Orchidoideae</taxon>
        <taxon>Orchideae</taxon>
        <taxon>Orchidinae</taxon>
        <taxon>Platanthera</taxon>
    </lineage>
</organism>
<dbReference type="EMBL" id="JBBWWQ010000007">
    <property type="protein sequence ID" value="KAK8943270.1"/>
    <property type="molecule type" value="Genomic_DNA"/>
</dbReference>
<sequence>MDPNLLLKTTGRLQKGTPNSSDALINQQMPHVLSAPASSRGSSCFRNAIGSTIQLTSKASSCPISSLGSNTIAVNAKIKSNLNVVCASNKDLSLPSKAIDDRFSASTARLTPSSPQHFQKSSYERPRSRADYTKVQTNSFANTESGSGSVSVHSDSIGRSEKPNSTRAKKNKAQSKVQVLNTRGYRQRVSETEENGAAHKFSQPLKSSRLQAHSAKLPMNSLFTIEQYHQVLQRQKWGSSAEVCLNNLEHKLDAFQANQVLKLVHDHSIALGFSDG</sequence>
<proteinExistence type="predicted"/>
<evidence type="ECO:0000313" key="2">
    <source>
        <dbReference type="EMBL" id="KAK8943270.1"/>
    </source>
</evidence>
<feature type="region of interest" description="Disordered" evidence="1">
    <location>
        <begin position="107"/>
        <end position="176"/>
    </location>
</feature>
<dbReference type="AlphaFoldDB" id="A0AAP0BMN9"/>
<feature type="compositionally biased region" description="Low complexity" evidence="1">
    <location>
        <begin position="145"/>
        <end position="155"/>
    </location>
</feature>